<name>A0ABY5JXA2_9BACI</name>
<evidence type="ECO:0000259" key="8">
    <source>
        <dbReference type="Pfam" id="PF02308"/>
    </source>
</evidence>
<dbReference type="Pfam" id="PF02308">
    <property type="entry name" value="MgtC"/>
    <property type="match status" value="1"/>
</dbReference>
<evidence type="ECO:0000256" key="2">
    <source>
        <dbReference type="ARBA" id="ARBA00009298"/>
    </source>
</evidence>
<evidence type="ECO:0000256" key="3">
    <source>
        <dbReference type="ARBA" id="ARBA00022475"/>
    </source>
</evidence>
<feature type="domain" description="MgtC/SapB/SrpB/YhiD N-terminal" evidence="8">
    <location>
        <begin position="20"/>
        <end position="149"/>
    </location>
</feature>
<dbReference type="PRINTS" id="PR01837">
    <property type="entry name" value="MGTCSAPBPROT"/>
</dbReference>
<dbReference type="PANTHER" id="PTHR33778">
    <property type="entry name" value="PROTEIN MGTC"/>
    <property type="match status" value="1"/>
</dbReference>
<keyword evidence="6 7" id="KW-0472">Membrane</keyword>
<keyword evidence="5 7" id="KW-1133">Transmembrane helix</keyword>
<evidence type="ECO:0000256" key="7">
    <source>
        <dbReference type="SAM" id="Phobius"/>
    </source>
</evidence>
<organism evidence="9 10">
    <name type="scientific">Oceanobacillus jeddahense</name>
    <dbReference type="NCBI Taxonomy" id="1462527"/>
    <lineage>
        <taxon>Bacteria</taxon>
        <taxon>Bacillati</taxon>
        <taxon>Bacillota</taxon>
        <taxon>Bacilli</taxon>
        <taxon>Bacillales</taxon>
        <taxon>Bacillaceae</taxon>
        <taxon>Oceanobacillus</taxon>
    </lineage>
</organism>
<evidence type="ECO:0000313" key="10">
    <source>
        <dbReference type="Proteomes" id="UP001059773"/>
    </source>
</evidence>
<accession>A0ABY5JXA2</accession>
<protein>
    <submittedName>
        <fullName evidence="9">MgtC/SapB family protein</fullName>
    </submittedName>
</protein>
<feature type="transmembrane region" description="Helical" evidence="7">
    <location>
        <begin position="81"/>
        <end position="98"/>
    </location>
</feature>
<gene>
    <name evidence="9" type="ORF">NP439_10485</name>
</gene>
<reference evidence="9" key="1">
    <citation type="submission" date="2022-07" db="EMBL/GenBank/DDBJ databases">
        <title>FELIX.</title>
        <authorList>
            <person name="Wan K.H."/>
            <person name="Park S."/>
            <person name="Lawrence Q."/>
            <person name="Eichenberger J.P."/>
            <person name="Booth B.W."/>
            <person name="Piaggio A.J."/>
            <person name="Chandler J.C."/>
            <person name="Franklin A.B."/>
            <person name="Celniker S.E."/>
        </authorList>
    </citation>
    <scope>NUCLEOTIDE SEQUENCE</scope>
    <source>
        <strain evidence="9">QA-1986 374</strain>
    </source>
</reference>
<feature type="transmembrane region" description="Helical" evidence="7">
    <location>
        <begin position="110"/>
        <end position="137"/>
    </location>
</feature>
<evidence type="ECO:0000256" key="5">
    <source>
        <dbReference type="ARBA" id="ARBA00022989"/>
    </source>
</evidence>
<dbReference type="Proteomes" id="UP001059773">
    <property type="component" value="Chromosome"/>
</dbReference>
<dbReference type="InterPro" id="IPR003416">
    <property type="entry name" value="MgtC/SapB/SrpB/YhiD_fam"/>
</dbReference>
<feature type="transmembrane region" description="Helical" evidence="7">
    <location>
        <begin position="12"/>
        <end position="33"/>
    </location>
</feature>
<proteinExistence type="inferred from homology"/>
<feature type="transmembrane region" description="Helical" evidence="7">
    <location>
        <begin position="45"/>
        <end position="61"/>
    </location>
</feature>
<sequence length="173" mass="19066">MNFLFINFFTDINFEFFAQLIVSAILGFIIGLDREYKSKPAGVKTFMYVSVACTLLTIISIESVTKFGLLNDLVRMDPLRLAAQIVSGLGFLGAGVILKDGLKIRGLTSAAMILFAGGVGIGIGAGFYEIVVFAMIFSMVLARLADRLEIRLREKVDRKEELTNKEDKKVNSL</sequence>
<dbReference type="InterPro" id="IPR049177">
    <property type="entry name" value="MgtC_SapB_SrpB_YhiD_N"/>
</dbReference>
<evidence type="ECO:0000256" key="6">
    <source>
        <dbReference type="ARBA" id="ARBA00023136"/>
    </source>
</evidence>
<comment type="subcellular location">
    <subcellularLocation>
        <location evidence="1">Cell membrane</location>
        <topology evidence="1">Multi-pass membrane protein</topology>
    </subcellularLocation>
</comment>
<dbReference type="EMBL" id="CP101914">
    <property type="protein sequence ID" value="UUI05027.1"/>
    <property type="molecule type" value="Genomic_DNA"/>
</dbReference>
<dbReference type="PANTHER" id="PTHR33778:SF4">
    <property type="entry name" value="PROTEIN SAPB"/>
    <property type="match status" value="1"/>
</dbReference>
<evidence type="ECO:0000256" key="4">
    <source>
        <dbReference type="ARBA" id="ARBA00022692"/>
    </source>
</evidence>
<keyword evidence="4 7" id="KW-0812">Transmembrane</keyword>
<comment type="similarity">
    <text evidence="2">Belongs to the MgtC/SapB family.</text>
</comment>
<evidence type="ECO:0000256" key="1">
    <source>
        <dbReference type="ARBA" id="ARBA00004651"/>
    </source>
</evidence>
<dbReference type="RefSeq" id="WP_256709934.1">
    <property type="nucleotide sequence ID" value="NZ_CP101914.1"/>
</dbReference>
<keyword evidence="3" id="KW-1003">Cell membrane</keyword>
<evidence type="ECO:0000313" key="9">
    <source>
        <dbReference type="EMBL" id="UUI05027.1"/>
    </source>
</evidence>
<keyword evidence="10" id="KW-1185">Reference proteome</keyword>